<dbReference type="Gene3D" id="2.40.10.10">
    <property type="entry name" value="Trypsin-like serine proteases"/>
    <property type="match status" value="2"/>
</dbReference>
<comment type="similarity">
    <text evidence="1">Belongs to the peptidase S1C family.</text>
</comment>
<dbReference type="InterPro" id="IPR001940">
    <property type="entry name" value="Peptidase_S1C"/>
</dbReference>
<dbReference type="PANTHER" id="PTHR43343">
    <property type="entry name" value="PEPTIDASE S12"/>
    <property type="match status" value="1"/>
</dbReference>
<dbReference type="Gene3D" id="2.30.42.10">
    <property type="match status" value="1"/>
</dbReference>
<comment type="caution">
    <text evidence="5">The sequence shown here is derived from an EMBL/GenBank/DDBJ whole genome shotgun (WGS) entry which is preliminary data.</text>
</comment>
<dbReference type="PRINTS" id="PR00834">
    <property type="entry name" value="PROTEASES2C"/>
</dbReference>
<dbReference type="InterPro" id="IPR043504">
    <property type="entry name" value="Peptidase_S1_PA_chymotrypsin"/>
</dbReference>
<gene>
    <name evidence="5" type="ORF">ENT43_00635</name>
</gene>
<dbReference type="InterPro" id="IPR009003">
    <property type="entry name" value="Peptidase_S1_PA"/>
</dbReference>
<dbReference type="Pfam" id="PF13365">
    <property type="entry name" value="Trypsin_2"/>
    <property type="match status" value="1"/>
</dbReference>
<dbReference type="GO" id="GO:0004252">
    <property type="term" value="F:serine-type endopeptidase activity"/>
    <property type="evidence" value="ECO:0007669"/>
    <property type="project" value="InterPro"/>
</dbReference>
<keyword evidence="2" id="KW-0645">Protease</keyword>
<dbReference type="InterPro" id="IPR001478">
    <property type="entry name" value="PDZ"/>
</dbReference>
<dbReference type="EMBL" id="DSYQ01000002">
    <property type="protein sequence ID" value="HGT70750.1"/>
    <property type="molecule type" value="Genomic_DNA"/>
</dbReference>
<sequence length="323" mass="33782">MEENSGVVEAVKKITPSVVSITTKTKTMGFFGDVVEQKGGGTGFIVTNDGLILTNKHVVDGVSEATVITSDGKDYNGVVVALDPLFDFALVKIEATNLPVADLGDSDKLEIGQRVIAVGNALGEYDNSVSVGVISGRARAITASDRLGGSSSRMEGLIQTDAPINPGNSGGPLVNISGQVVGINTAIDSSANSIGFALPVNSARVALNSYLKQGKIVRPFMGVRYINITREFAAVNNLEVNSGALIISGQGNGEFLAIVPGGPADKAGLTERDIITEINGEKITENNGVISLLSKYSPGEKIEVKYLRKGEEKKTEVTLGEMK</sequence>
<name>A0A7C4M084_UNCC3</name>
<dbReference type="InterPro" id="IPR051201">
    <property type="entry name" value="Chloro_Bact_Ser_Proteases"/>
</dbReference>
<dbReference type="AlphaFoldDB" id="A0A7C4M084"/>
<proteinExistence type="inferred from homology"/>
<evidence type="ECO:0000259" key="4">
    <source>
        <dbReference type="SMART" id="SM00228"/>
    </source>
</evidence>
<accession>A0A7C4M084</accession>
<evidence type="ECO:0000256" key="1">
    <source>
        <dbReference type="ARBA" id="ARBA00010541"/>
    </source>
</evidence>
<protein>
    <submittedName>
        <fullName evidence="5">PDZ domain-containing protein</fullName>
    </submittedName>
</protein>
<reference evidence="5" key="1">
    <citation type="journal article" date="2020" name="mSystems">
        <title>Genome- and Community-Level Interaction Insights into Carbon Utilization and Element Cycling Functions of Hydrothermarchaeota in Hydrothermal Sediment.</title>
        <authorList>
            <person name="Zhou Z."/>
            <person name="Liu Y."/>
            <person name="Xu W."/>
            <person name="Pan J."/>
            <person name="Luo Z.H."/>
            <person name="Li M."/>
        </authorList>
    </citation>
    <scope>NUCLEOTIDE SEQUENCE [LARGE SCALE GENOMIC DNA]</scope>
    <source>
        <strain evidence="5">SpSt-579</strain>
    </source>
</reference>
<dbReference type="InterPro" id="IPR036034">
    <property type="entry name" value="PDZ_sf"/>
</dbReference>
<feature type="domain" description="PDZ" evidence="4">
    <location>
        <begin position="243"/>
        <end position="310"/>
    </location>
</feature>
<dbReference type="SUPFAM" id="SSF50494">
    <property type="entry name" value="Trypsin-like serine proteases"/>
    <property type="match status" value="1"/>
</dbReference>
<dbReference type="Pfam" id="PF13180">
    <property type="entry name" value="PDZ_2"/>
    <property type="match status" value="1"/>
</dbReference>
<organism evidence="5">
    <name type="scientific">candidate division CPR3 bacterium</name>
    <dbReference type="NCBI Taxonomy" id="2268181"/>
    <lineage>
        <taxon>Bacteria</taxon>
        <taxon>Bacteria division CPR3</taxon>
    </lineage>
</organism>
<evidence type="ECO:0000256" key="2">
    <source>
        <dbReference type="ARBA" id="ARBA00022670"/>
    </source>
</evidence>
<evidence type="ECO:0000256" key="3">
    <source>
        <dbReference type="ARBA" id="ARBA00022801"/>
    </source>
</evidence>
<evidence type="ECO:0000313" key="5">
    <source>
        <dbReference type="EMBL" id="HGT70750.1"/>
    </source>
</evidence>
<dbReference type="SUPFAM" id="SSF50156">
    <property type="entry name" value="PDZ domain-like"/>
    <property type="match status" value="1"/>
</dbReference>
<dbReference type="GO" id="GO:0006508">
    <property type="term" value="P:proteolysis"/>
    <property type="evidence" value="ECO:0007669"/>
    <property type="project" value="UniProtKB-KW"/>
</dbReference>
<dbReference type="SMART" id="SM00228">
    <property type="entry name" value="PDZ"/>
    <property type="match status" value="1"/>
</dbReference>
<dbReference type="PANTHER" id="PTHR43343:SF3">
    <property type="entry name" value="PROTEASE DO-LIKE 8, CHLOROPLASTIC"/>
    <property type="match status" value="1"/>
</dbReference>
<keyword evidence="3" id="KW-0378">Hydrolase</keyword>